<evidence type="ECO:0000313" key="5">
    <source>
        <dbReference type="Proteomes" id="UP000000270"/>
    </source>
</evidence>
<dbReference type="STRING" id="438753.AZC_2761"/>
<evidence type="ECO:0000256" key="1">
    <source>
        <dbReference type="SAM" id="MobiDB-lite"/>
    </source>
</evidence>
<dbReference type="KEGG" id="azc:AZC_2761"/>
<reference evidence="4 5" key="6">
    <citation type="journal article" date="2011" name="Appl. Environ. Microbiol.">
        <title>Involvement of the azorhizobial chromosome partition gene (parA) in the onset of bacteroid differentiation during Sesbania rostrata stem nodule development.</title>
        <authorList>
            <person name="Liu CT."/>
            <person name="Lee KB."/>
            <person name="Wang YS."/>
            <person name="Peng MH."/>
            <person name="Lee KT."/>
            <person name="Suzuki S."/>
            <person name="Suzuki T."/>
            <person name="Oyaizu H."/>
        </authorList>
    </citation>
    <scope>NUCLEOTIDE SEQUENCE [LARGE SCALE GENOMIC DNA]</scope>
    <source>
        <strain evidence="5">ATCC 43989 / DSM 5975 / JCM 20966 / LMG 6465 / NBRC 14845 / NCIMB 13405 / ORS 571</strain>
    </source>
</reference>
<name>A8I997_AZOC5</name>
<dbReference type="EMBL" id="AP009384">
    <property type="protein sequence ID" value="BAF88759.1"/>
    <property type="molecule type" value="Genomic_DNA"/>
</dbReference>
<protein>
    <submittedName>
        <fullName evidence="4">Amylo-alpha-1,6-glucosidase</fullName>
    </submittedName>
</protein>
<accession>A8I997</accession>
<feature type="region of interest" description="Disordered" evidence="1">
    <location>
        <begin position="31"/>
        <end position="64"/>
    </location>
</feature>
<dbReference type="AlphaFoldDB" id="A8I997"/>
<evidence type="ECO:0000259" key="3">
    <source>
        <dbReference type="Pfam" id="PF22422"/>
    </source>
</evidence>
<dbReference type="eggNOG" id="COG3408">
    <property type="taxonomic scope" value="Bacteria"/>
</dbReference>
<dbReference type="InterPro" id="IPR032856">
    <property type="entry name" value="GDE_N_bis"/>
</dbReference>
<feature type="domain" description="Mannosylglycerate hydrolase MGH1-like glycoside hydrolase" evidence="3">
    <location>
        <begin position="403"/>
        <end position="643"/>
    </location>
</feature>
<dbReference type="GO" id="GO:0005975">
    <property type="term" value="P:carbohydrate metabolic process"/>
    <property type="evidence" value="ECO:0007669"/>
    <property type="project" value="InterPro"/>
</dbReference>
<reference evidence="4 5" key="3">
    <citation type="journal article" date="2008" name="BMC Genomics">
        <title>The genome of the versatile nitrogen fixer Azorhizobium caulinodans ORS571.</title>
        <authorList>
            <person name="Lee KB."/>
            <person name="Backer P.D."/>
            <person name="Aono T."/>
            <person name="Liu CT."/>
            <person name="Suzuki S."/>
            <person name="Suzuki T."/>
            <person name="Kaneko T."/>
            <person name="Yamada M."/>
            <person name="Tabata S."/>
            <person name="Kupfer D.M."/>
            <person name="Najar F.Z."/>
            <person name="Wiley G.B."/>
            <person name="Roe B."/>
            <person name="Binnewies T.T."/>
            <person name="Ussery D.W."/>
            <person name="D'Haeze W."/>
            <person name="Herder J.D."/>
            <person name="Gevers D."/>
            <person name="Vereecke D."/>
            <person name="Holsters M."/>
            <person name="Oyaizu H."/>
        </authorList>
    </citation>
    <scope>NUCLEOTIDE SEQUENCE [LARGE SCALE GENOMIC DNA]</scope>
    <source>
        <strain evidence="5">ATCC 43989 / DSM 5975 / JCM 20966 / LMG 6465 / NBRC 14845 / NCIMB 13405 / ORS 571</strain>
    </source>
</reference>
<evidence type="ECO:0000313" key="4">
    <source>
        <dbReference type="EMBL" id="BAF88759.1"/>
    </source>
</evidence>
<dbReference type="Pfam" id="PF22422">
    <property type="entry name" value="MGH1-like_GH"/>
    <property type="match status" value="1"/>
</dbReference>
<feature type="domain" description="Putative glycogen debranching enzyme N-terminal" evidence="2">
    <location>
        <begin position="65"/>
        <end position="257"/>
    </location>
</feature>
<evidence type="ECO:0000259" key="2">
    <source>
        <dbReference type="Pfam" id="PF14742"/>
    </source>
</evidence>
<dbReference type="HOGENOM" id="CLU_019216_1_0_5"/>
<dbReference type="InterPro" id="IPR012341">
    <property type="entry name" value="6hp_glycosidase-like_sf"/>
</dbReference>
<dbReference type="Pfam" id="PF14742">
    <property type="entry name" value="GDE_N_bis"/>
    <property type="match status" value="1"/>
</dbReference>
<reference evidence="4 5" key="1">
    <citation type="journal article" date="2007" name="Appl. Environ. Microbiol.">
        <title>Rhizobial factors required for stem nodule maturation and maintenance in Sesbania rostrata-Azorhizobium caulinodans ORS571 symbiosis.</title>
        <authorList>
            <person name="Suzuki S."/>
            <person name="Aono T."/>
            <person name="Lee KB."/>
            <person name="Suzuki T."/>
            <person name="Liu CT."/>
            <person name="Miwa H."/>
            <person name="Wakao S."/>
            <person name="Iki T."/>
            <person name="Oyaizu H."/>
        </authorList>
    </citation>
    <scope>NUCLEOTIDE SEQUENCE [LARGE SCALE GENOMIC DNA]</scope>
    <source>
        <strain evidence="5">ATCC 43989 / DSM 5975 / JCM 20966 / LMG 6465 / NBRC 14845 / NCIMB 13405 / ORS 571</strain>
    </source>
</reference>
<gene>
    <name evidence="4" type="ordered locus">AZC_2761</name>
</gene>
<reference evidence="4 5" key="5">
    <citation type="journal article" date="2010" name="Appl. Environ. Microbiol.">
        <title>phrR-like gene praR of Azorhizobium caulinodans ORS571 is essential for symbiosis with Sesbania rostrata and is involved in expression of reb genes.</title>
        <authorList>
            <person name="Akiba N."/>
            <person name="Aono T."/>
            <person name="Toyazaki H."/>
            <person name="Sato S."/>
            <person name="Oyaizu H."/>
        </authorList>
    </citation>
    <scope>NUCLEOTIDE SEQUENCE [LARGE SCALE GENOMIC DNA]</scope>
    <source>
        <strain evidence="5">ATCC 43989 / DSM 5975 / JCM 20966 / LMG 6465 / NBRC 14845 / NCIMB 13405 / ORS 571</strain>
    </source>
</reference>
<dbReference type="Gene3D" id="1.50.10.10">
    <property type="match status" value="1"/>
</dbReference>
<dbReference type="Proteomes" id="UP000000270">
    <property type="component" value="Chromosome"/>
</dbReference>
<sequence length="758" mass="82409">MRVGLLSGGAEKRSVPFIHRPLCLNRHGSNAPDGAMNLQHMPDGSEEPLFDVASHGPPSRPRGTLKQGDTFAVFDLYGDMGVSVGMPDGIYHADTRHLCLWSLSIGGEEPLFLGSTILDGNAGLAVDLTNPDIHGGAQKLIPKDTLHVVRFFFLWQDAAHERCSIQNHGSAPVDLVFTYRFDADFIDLFEARGARRKARGLPLPPVMQPGRVELGYRALDGVEARTRVEFRPTPETLTAGRADFRVKLAPGERTSLFATIAAGPQGEAMRRPFLQSLQQACRATRAIRSDMASIVSSNARVNDVLERSAADVAMLLTPTPQGLYPYAGIPWYSTTFGRDGLLTALSMLWADPGIACGVLKRLADLQATETDPEADAEPGKILHEMRGGEMARMKEVPFARYYGSVDSTPLFVLLAGRYYERTGDLETLRGLWPAILAALGWINGAGDRDRDGFLEYHRATETGLSNQGWKDSFDSTFHADGRLAEGPIALVEVQAYVYAAKVSLARVAHDLGDADLATGLALEAATLAERFEAHFWCPDMGTYALALDGQKSPCRVATSNPGHALFSGIVREDRAASVIGRLMDADSFSGWGIRTVARTEARYNPMSYHNGSIWPHDNAVAALGMARYGHTQAAVNVLEALLDAGCSLPLGRLPELYCGFRRRKGRGPTLYPVACAPQAWASAAIFAGVQACLGIDFRPETEEVIFRRPRLPPSISELSLKNLRVGRTELDVTVQRRGEDVAVGVDRRVGHGQAVVLL</sequence>
<dbReference type="InterPro" id="IPR008928">
    <property type="entry name" value="6-hairpin_glycosidase_sf"/>
</dbReference>
<organism evidence="4 5">
    <name type="scientific">Azorhizobium caulinodans (strain ATCC 43989 / DSM 5975 / JCM 20966 / LMG 6465 / NBRC 14845 / NCIMB 13405 / ORS 571)</name>
    <dbReference type="NCBI Taxonomy" id="438753"/>
    <lineage>
        <taxon>Bacteria</taxon>
        <taxon>Pseudomonadati</taxon>
        <taxon>Pseudomonadota</taxon>
        <taxon>Alphaproteobacteria</taxon>
        <taxon>Hyphomicrobiales</taxon>
        <taxon>Xanthobacteraceae</taxon>
        <taxon>Azorhizobium</taxon>
    </lineage>
</organism>
<dbReference type="SUPFAM" id="SSF48208">
    <property type="entry name" value="Six-hairpin glycosidases"/>
    <property type="match status" value="1"/>
</dbReference>
<dbReference type="InterPro" id="IPR054491">
    <property type="entry name" value="MGH1-like_GH"/>
</dbReference>
<proteinExistence type="predicted"/>
<reference evidence="4 5" key="4">
    <citation type="journal article" date="2009" name="Appl. Environ. Microbiol.">
        <title>Comparative genome-wide transcriptional profiling of Azorhizobium caulinodans ORS571 grown under free-living and symbiotic conditions.</title>
        <authorList>
            <person name="Tsukada S."/>
            <person name="Aono T."/>
            <person name="Akiba N."/>
            <person name="Lee KB."/>
            <person name="Liu CT."/>
            <person name="Toyazaki H."/>
            <person name="Oyaizu H."/>
        </authorList>
    </citation>
    <scope>NUCLEOTIDE SEQUENCE [LARGE SCALE GENOMIC DNA]</scope>
    <source>
        <strain evidence="5">ATCC 43989 / DSM 5975 / JCM 20966 / LMG 6465 / NBRC 14845 / NCIMB 13405 / ORS 571</strain>
    </source>
</reference>
<keyword evidence="5" id="KW-1185">Reference proteome</keyword>
<reference evidence="5" key="2">
    <citation type="submission" date="2007-04" db="EMBL/GenBank/DDBJ databases">
        <title>Complete genome sequence of the nitrogen-fixing bacterium Azorhizobium caulinodans ORS571.</title>
        <authorList>
            <person name="Lee K.B."/>
            <person name="Backer P.D."/>
            <person name="Aono T."/>
            <person name="Liu C.T."/>
            <person name="Suzuki S."/>
            <person name="Suzuki T."/>
            <person name="Kaneko T."/>
            <person name="Yamada M."/>
            <person name="Tabata S."/>
            <person name="Kupfer D.M."/>
            <person name="Najar F.Z."/>
            <person name="Wiley G.B."/>
            <person name="Roe B."/>
            <person name="Binnewies T."/>
            <person name="Ussery D."/>
            <person name="Vereecke D."/>
            <person name="Gevers D."/>
            <person name="Holsters M."/>
            <person name="Oyaizu H."/>
        </authorList>
    </citation>
    <scope>NUCLEOTIDE SEQUENCE [LARGE SCALE GENOMIC DNA]</scope>
    <source>
        <strain evidence="5">ATCC 43989 / DSM 5975 / JCM 20966 / LMG 6465 / NBRC 14845 / NCIMB 13405 / ORS 571</strain>
    </source>
</reference>